<dbReference type="InterPro" id="IPR001017">
    <property type="entry name" value="DH_E1"/>
</dbReference>
<dbReference type="PANTHER" id="PTHR43380:SF1">
    <property type="entry name" value="2-OXOISOVALERATE DEHYDROGENASE SUBUNIT ALPHA, MITOCHONDRIAL"/>
    <property type="match status" value="1"/>
</dbReference>
<gene>
    <name evidence="11" type="ORF">HK100_001126</name>
</gene>
<accession>A0AAD5SZV4</accession>
<comment type="cofactor">
    <cofactor evidence="1 9">
        <name>thiamine diphosphate</name>
        <dbReference type="ChEBI" id="CHEBI:58937"/>
    </cofactor>
</comment>
<evidence type="ECO:0000256" key="4">
    <source>
        <dbReference type="ARBA" id="ARBA00022723"/>
    </source>
</evidence>
<organism evidence="11 12">
    <name type="scientific">Physocladia obscura</name>
    <dbReference type="NCBI Taxonomy" id="109957"/>
    <lineage>
        <taxon>Eukaryota</taxon>
        <taxon>Fungi</taxon>
        <taxon>Fungi incertae sedis</taxon>
        <taxon>Chytridiomycota</taxon>
        <taxon>Chytridiomycota incertae sedis</taxon>
        <taxon>Chytridiomycetes</taxon>
        <taxon>Chytridiales</taxon>
        <taxon>Chytriomycetaceae</taxon>
        <taxon>Physocladia</taxon>
    </lineage>
</organism>
<dbReference type="Proteomes" id="UP001211907">
    <property type="component" value="Unassembled WGS sequence"/>
</dbReference>
<evidence type="ECO:0000256" key="6">
    <source>
        <dbReference type="ARBA" id="ARBA00022958"/>
    </source>
</evidence>
<reference evidence="11" key="1">
    <citation type="submission" date="2020-05" db="EMBL/GenBank/DDBJ databases">
        <title>Phylogenomic resolution of chytrid fungi.</title>
        <authorList>
            <person name="Stajich J.E."/>
            <person name="Amses K."/>
            <person name="Simmons R."/>
            <person name="Seto K."/>
            <person name="Myers J."/>
            <person name="Bonds A."/>
            <person name="Quandt C.A."/>
            <person name="Barry K."/>
            <person name="Liu P."/>
            <person name="Grigoriev I."/>
            <person name="Longcore J.E."/>
            <person name="James T.Y."/>
        </authorList>
    </citation>
    <scope>NUCLEOTIDE SEQUENCE</scope>
    <source>
        <strain evidence="11">JEL0513</strain>
    </source>
</reference>
<keyword evidence="4" id="KW-0479">Metal-binding</keyword>
<comment type="catalytic activity">
    <reaction evidence="9">
        <text>N(6)-[(R)-lipoyl]-L-lysyl-[protein] + 3-methyl-2-oxobutanoate + H(+) = N(6)-[(R)-S(8)-2-methylpropanoyldihydrolipoyl]-L-lysyl-[protein] + CO2</text>
        <dbReference type="Rhea" id="RHEA:13457"/>
        <dbReference type="Rhea" id="RHEA-COMP:10474"/>
        <dbReference type="Rhea" id="RHEA-COMP:10497"/>
        <dbReference type="ChEBI" id="CHEBI:11851"/>
        <dbReference type="ChEBI" id="CHEBI:15378"/>
        <dbReference type="ChEBI" id="CHEBI:16526"/>
        <dbReference type="ChEBI" id="CHEBI:83099"/>
        <dbReference type="ChEBI" id="CHEBI:83142"/>
        <dbReference type="EC" id="1.2.4.4"/>
    </reaction>
</comment>
<comment type="caution">
    <text evidence="11">The sequence shown here is derived from an EMBL/GenBank/DDBJ whole genome shotgun (WGS) entry which is preliminary data.</text>
</comment>
<comment type="similarity">
    <text evidence="3 9">Belongs to the BCKDHA family.</text>
</comment>
<dbReference type="GO" id="GO:0003863">
    <property type="term" value="F:branched-chain 2-oxo acid dehydrogenase activity"/>
    <property type="evidence" value="ECO:0007669"/>
    <property type="project" value="UniProtKB-EC"/>
</dbReference>
<name>A0AAD5SZV4_9FUNG</name>
<dbReference type="GO" id="GO:0005759">
    <property type="term" value="C:mitochondrial matrix"/>
    <property type="evidence" value="ECO:0007669"/>
    <property type="project" value="UniProtKB-SubCell"/>
</dbReference>
<keyword evidence="12" id="KW-1185">Reference proteome</keyword>
<dbReference type="CDD" id="cd02000">
    <property type="entry name" value="TPP_E1_PDC_ADC_BCADC"/>
    <property type="match status" value="1"/>
</dbReference>
<dbReference type="Gene3D" id="3.40.50.970">
    <property type="match status" value="1"/>
</dbReference>
<evidence type="ECO:0000256" key="7">
    <source>
        <dbReference type="ARBA" id="ARBA00023002"/>
    </source>
</evidence>
<evidence type="ECO:0000256" key="8">
    <source>
        <dbReference type="ARBA" id="ARBA00023128"/>
    </source>
</evidence>
<keyword evidence="7 9" id="KW-0560">Oxidoreductase</keyword>
<evidence type="ECO:0000256" key="9">
    <source>
        <dbReference type="RuleBase" id="RU365014"/>
    </source>
</evidence>
<comment type="subcellular location">
    <subcellularLocation>
        <location evidence="2">Mitochondrion matrix</location>
    </subcellularLocation>
</comment>
<dbReference type="SUPFAM" id="SSF52518">
    <property type="entry name" value="Thiamin diphosphate-binding fold (THDP-binding)"/>
    <property type="match status" value="1"/>
</dbReference>
<keyword evidence="5" id="KW-0809">Transit peptide</keyword>
<evidence type="ECO:0000313" key="11">
    <source>
        <dbReference type="EMBL" id="KAJ3116234.1"/>
    </source>
</evidence>
<dbReference type="GO" id="GO:0046872">
    <property type="term" value="F:metal ion binding"/>
    <property type="evidence" value="ECO:0007669"/>
    <property type="project" value="UniProtKB-KW"/>
</dbReference>
<dbReference type="EC" id="1.2.4.4" evidence="9"/>
<evidence type="ECO:0000313" key="12">
    <source>
        <dbReference type="Proteomes" id="UP001211907"/>
    </source>
</evidence>
<dbReference type="InterPro" id="IPR029061">
    <property type="entry name" value="THDP-binding"/>
</dbReference>
<comment type="function">
    <text evidence="9">The branched-chain alpha-keto dehydrogenase complex catalyzes the overall conversion of alpha-keto acids to acyl-CoA and CO(2). It contains multiple copies of three enzymatic components: branched-chain alpha-keto acid decarboxylase (E1), lipoamide acyltransferase (E2) and lipoamide dehydrogenase (E3).</text>
</comment>
<dbReference type="EMBL" id="JADGJH010001240">
    <property type="protein sequence ID" value="KAJ3116234.1"/>
    <property type="molecule type" value="Genomic_DNA"/>
</dbReference>
<dbReference type="GO" id="GO:0009083">
    <property type="term" value="P:branched-chain amino acid catabolic process"/>
    <property type="evidence" value="ECO:0007669"/>
    <property type="project" value="TreeGrafter"/>
</dbReference>
<evidence type="ECO:0000256" key="5">
    <source>
        <dbReference type="ARBA" id="ARBA00022946"/>
    </source>
</evidence>
<dbReference type="FunFam" id="3.40.50.970:FF:000015">
    <property type="entry name" value="2-oxoisovalerate dehydrogenase subunit alpha"/>
    <property type="match status" value="1"/>
</dbReference>
<keyword evidence="6" id="KW-0630">Potassium</keyword>
<keyword evidence="8" id="KW-0496">Mitochondrion</keyword>
<dbReference type="InterPro" id="IPR050771">
    <property type="entry name" value="Alpha-ketoacid_DH_E1_comp"/>
</dbReference>
<evidence type="ECO:0000256" key="1">
    <source>
        <dbReference type="ARBA" id="ARBA00001964"/>
    </source>
</evidence>
<proteinExistence type="inferred from homology"/>
<keyword evidence="9" id="KW-0786">Thiamine pyrophosphate</keyword>
<dbReference type="PANTHER" id="PTHR43380">
    <property type="entry name" value="2-OXOISOVALERATE DEHYDROGENASE SUBUNIT ALPHA, MITOCHONDRIAL"/>
    <property type="match status" value="1"/>
</dbReference>
<dbReference type="AlphaFoldDB" id="A0AAD5SZV4"/>
<evidence type="ECO:0000256" key="2">
    <source>
        <dbReference type="ARBA" id="ARBA00004305"/>
    </source>
</evidence>
<feature type="domain" description="Dehydrogenase E1 component" evidence="10">
    <location>
        <begin position="112"/>
        <end position="417"/>
    </location>
</feature>
<evidence type="ECO:0000256" key="3">
    <source>
        <dbReference type="ARBA" id="ARBA00008646"/>
    </source>
</evidence>
<dbReference type="Pfam" id="PF00676">
    <property type="entry name" value="E1_dh"/>
    <property type="match status" value="1"/>
</dbReference>
<protein>
    <recommendedName>
        <fullName evidence="9">2-oxoisovalerate dehydrogenase subunit alpha</fullName>
        <ecNumber evidence="9">1.2.4.4</ecNumber>
    </recommendedName>
    <alternativeName>
        <fullName evidence="9">Branched-chain alpha-keto acid dehydrogenase E1 component alpha chain</fullName>
    </alternativeName>
</protein>
<sequence length="460" mass="50942">MKMRQSSIIFRHAARKVSAPVGVHGTLTGEIGSGVAPAAMLPKAQSLSSSGSGQSQAVSFPGATAGSVFTESMAFLAEYQTIQTYRVLDSNGAVIVEDQDPNLSQDTCLKIYKTMVSLNQMDMVLYEAQRQGRISFYMTNYGEEGTHLGSAAALKNDDVIFGQYRETGVLLYRGFTIQQCMHQCYSNEKDLGKGRQMPVHYGSKALNIQTISSPLGTQLPQAAGAAYALKREGKDACVVCFFGEGAASEGDFHAALNIAATTEAPDMLLNNLPQYSRNNGYAISTPAREQYRGDGIASRGHGYGIHTIRVDGNDILAVYNVMKEARRIAVQEQKPVLIEALTYRVSHHSTSDDSFAYRPKKEVSDWTTQDAPMNRFRKYLESKKWWSEEQEQAFRKDARAEVLSAFSNAESLKKPAISNLFTDVYDEMPWNLVEQKKKLADLMEKYPGHFDTSIYVSDKQ</sequence>
<evidence type="ECO:0000259" key="10">
    <source>
        <dbReference type="Pfam" id="PF00676"/>
    </source>
</evidence>